<name>A0A1D8GIF9_9FIRM</name>
<organism evidence="1 2">
    <name type="scientific">Geosporobacter ferrireducens</name>
    <dbReference type="NCBI Taxonomy" id="1424294"/>
    <lineage>
        <taxon>Bacteria</taxon>
        <taxon>Bacillati</taxon>
        <taxon>Bacillota</taxon>
        <taxon>Clostridia</taxon>
        <taxon>Peptostreptococcales</taxon>
        <taxon>Thermotaleaceae</taxon>
        <taxon>Geosporobacter</taxon>
    </lineage>
</organism>
<proteinExistence type="predicted"/>
<dbReference type="STRING" id="1424294.Gferi_14595"/>
<dbReference type="AlphaFoldDB" id="A0A1D8GIF9"/>
<accession>A0A1D8GIF9</accession>
<gene>
    <name evidence="1" type="ORF">Gferi_14595</name>
</gene>
<keyword evidence="2" id="KW-1185">Reference proteome</keyword>
<reference evidence="1 2" key="1">
    <citation type="submission" date="2016-09" db="EMBL/GenBank/DDBJ databases">
        <title>Genomic analysis reveals versatility of anaerobic energy metabolism of Geosporobacter ferrireducens IRF9 of phylum Firmicutes.</title>
        <authorList>
            <person name="Kim S.-J."/>
        </authorList>
    </citation>
    <scope>NUCLEOTIDE SEQUENCE [LARGE SCALE GENOMIC DNA]</scope>
    <source>
        <strain evidence="1 2">IRF9</strain>
    </source>
</reference>
<dbReference type="Proteomes" id="UP000095743">
    <property type="component" value="Chromosome"/>
</dbReference>
<evidence type="ECO:0000313" key="2">
    <source>
        <dbReference type="Proteomes" id="UP000095743"/>
    </source>
</evidence>
<evidence type="ECO:0000313" key="1">
    <source>
        <dbReference type="EMBL" id="AOT70694.1"/>
    </source>
</evidence>
<protein>
    <submittedName>
        <fullName evidence="1">Uncharacterized protein</fullName>
    </submittedName>
</protein>
<dbReference type="RefSeq" id="WP_069977742.1">
    <property type="nucleotide sequence ID" value="NZ_CP017269.1"/>
</dbReference>
<dbReference type="EMBL" id="CP017269">
    <property type="protein sequence ID" value="AOT70694.1"/>
    <property type="molecule type" value="Genomic_DNA"/>
</dbReference>
<dbReference type="KEGG" id="gfe:Gferi_14595"/>
<sequence length="128" mass="14457">MPSMNKTTNYGLNQWLGNEYPKRQDFMEDNAKIDAALTPEADPAKIPASNGPFKIVDWTSYFANRIKAIVGKGNWWDPPTKSMEQLSNEVAAHKAETMPHRFVDNGTTYRWGLSVANGIVMFNYEEAV</sequence>
<dbReference type="OrthoDB" id="1933804at2"/>